<name>A0ACB8FC41_9SAUR</name>
<evidence type="ECO:0000313" key="1">
    <source>
        <dbReference type="EMBL" id="KAH8002955.1"/>
    </source>
</evidence>
<dbReference type="EMBL" id="CM037622">
    <property type="protein sequence ID" value="KAH8002955.1"/>
    <property type="molecule type" value="Genomic_DNA"/>
</dbReference>
<comment type="caution">
    <text evidence="1">The sequence shown here is derived from an EMBL/GenBank/DDBJ whole genome shotgun (WGS) entry which is preliminary data.</text>
</comment>
<gene>
    <name evidence="1" type="ORF">K3G42_006971</name>
</gene>
<sequence>MLILVDHQLLFHDIFNLVAVTRHPLPCSGTEAHQLNHHTCVPEHTCENPEEVHLAFSKILEELNKPSTDYFLSFADKLFGDQTITFNQKFLLCALKLYMTEISRADFQNAPEEMRKLINLWVEVRSHGEIKDLLPENTLDNLTQLLMVNTIYFKGLWEIQFNKELTEEAPFYANEKTSHTVPLMHTRGTYNTGIVHLSNVEVQVLEIPYKNHEMSMFILLPKDESSESLLQLEDALTHVELLDWSPHLKPEDVEVAIPKISMEKTAEADKYLNLSQINDAEKADFSRAITVNGVALSQLVHDAFFEVDEEGNKKAATNEAQKSKGGHRGPMPFVVDHPFLFYVLHKSTQSIIIFGRFSKPE</sequence>
<dbReference type="Proteomes" id="UP000827872">
    <property type="component" value="Linkage Group LG09"/>
</dbReference>
<evidence type="ECO:0000313" key="2">
    <source>
        <dbReference type="Proteomes" id="UP000827872"/>
    </source>
</evidence>
<organism evidence="1 2">
    <name type="scientific">Sphaerodactylus townsendi</name>
    <dbReference type="NCBI Taxonomy" id="933632"/>
    <lineage>
        <taxon>Eukaryota</taxon>
        <taxon>Metazoa</taxon>
        <taxon>Chordata</taxon>
        <taxon>Craniata</taxon>
        <taxon>Vertebrata</taxon>
        <taxon>Euteleostomi</taxon>
        <taxon>Lepidosauria</taxon>
        <taxon>Squamata</taxon>
        <taxon>Bifurcata</taxon>
        <taxon>Gekkota</taxon>
        <taxon>Sphaerodactylidae</taxon>
        <taxon>Sphaerodactylus</taxon>
    </lineage>
</organism>
<accession>A0ACB8FC41</accession>
<reference evidence="1" key="1">
    <citation type="submission" date="2021-08" db="EMBL/GenBank/DDBJ databases">
        <title>The first chromosome-level gecko genome reveals the dynamic sex chromosomes of Neotropical dwarf geckos (Sphaerodactylidae: Sphaerodactylus).</title>
        <authorList>
            <person name="Pinto B.J."/>
            <person name="Keating S.E."/>
            <person name="Gamble T."/>
        </authorList>
    </citation>
    <scope>NUCLEOTIDE SEQUENCE</scope>
    <source>
        <strain evidence="1">TG3544</strain>
    </source>
</reference>
<keyword evidence="2" id="KW-1185">Reference proteome</keyword>
<proteinExistence type="predicted"/>
<protein>
    <submittedName>
        <fullName evidence="1">Uncharacterized protein</fullName>
    </submittedName>
</protein>